<dbReference type="OMA" id="HESCASN"/>
<dbReference type="PRINTS" id="PR01438">
    <property type="entry name" value="UNVRSLSTRESS"/>
</dbReference>
<comment type="caution">
    <text evidence="3">The sequence shown here is derived from an EMBL/GenBank/DDBJ whole genome shotgun (WGS) entry which is preliminary data.</text>
</comment>
<gene>
    <name evidence="3" type="ORF">DGQ38_00310</name>
</gene>
<accession>A0A3D5IUA9</accession>
<feature type="domain" description="UspA" evidence="2">
    <location>
        <begin position="1"/>
        <end position="126"/>
    </location>
</feature>
<evidence type="ECO:0000313" key="4">
    <source>
        <dbReference type="Proteomes" id="UP000264330"/>
    </source>
</evidence>
<evidence type="ECO:0000313" key="3">
    <source>
        <dbReference type="EMBL" id="HCV79479.1"/>
    </source>
</evidence>
<dbReference type="SUPFAM" id="SSF52402">
    <property type="entry name" value="Adenine nucleotide alpha hydrolases-like"/>
    <property type="match status" value="2"/>
</dbReference>
<dbReference type="AlphaFoldDB" id="A0A3D5IUA9"/>
<evidence type="ECO:0000259" key="2">
    <source>
        <dbReference type="Pfam" id="PF00582"/>
    </source>
</evidence>
<protein>
    <recommendedName>
        <fullName evidence="2">UspA domain-containing protein</fullName>
    </recommendedName>
</protein>
<name>A0A3D5IUA9_9FLAO</name>
<dbReference type="InterPro" id="IPR006015">
    <property type="entry name" value="Universal_stress_UspA"/>
</dbReference>
<dbReference type="CDD" id="cd00293">
    <property type="entry name" value="USP-like"/>
    <property type="match status" value="1"/>
</dbReference>
<dbReference type="Gene3D" id="3.40.50.12370">
    <property type="match status" value="1"/>
</dbReference>
<comment type="similarity">
    <text evidence="1">Belongs to the universal stress protein A family.</text>
</comment>
<dbReference type="RefSeq" id="WP_013070843.1">
    <property type="nucleotide sequence ID" value="NZ_CAJXAW010000006.1"/>
</dbReference>
<reference evidence="3 4" key="1">
    <citation type="journal article" date="2018" name="Nat. Biotechnol.">
        <title>A standardized bacterial taxonomy based on genome phylogeny substantially revises the tree of life.</title>
        <authorList>
            <person name="Parks D.H."/>
            <person name="Chuvochina M."/>
            <person name="Waite D.W."/>
            <person name="Rinke C."/>
            <person name="Skarshewski A."/>
            <person name="Chaumeil P.A."/>
            <person name="Hugenholtz P."/>
        </authorList>
    </citation>
    <scope>NUCLEOTIDE SEQUENCE [LARGE SCALE GENOMIC DNA]</scope>
    <source>
        <strain evidence="3">UBA9359</strain>
    </source>
</reference>
<dbReference type="Pfam" id="PF00582">
    <property type="entry name" value="Usp"/>
    <property type="match status" value="1"/>
</dbReference>
<proteinExistence type="inferred from homology"/>
<dbReference type="InterPro" id="IPR006016">
    <property type="entry name" value="UspA"/>
</dbReference>
<organism evidence="3 4">
    <name type="scientific">Zunongwangia profunda</name>
    <dbReference type="NCBI Taxonomy" id="398743"/>
    <lineage>
        <taxon>Bacteria</taxon>
        <taxon>Pseudomonadati</taxon>
        <taxon>Bacteroidota</taxon>
        <taxon>Flavobacteriia</taxon>
        <taxon>Flavobacteriales</taxon>
        <taxon>Flavobacteriaceae</taxon>
        <taxon>Zunongwangia</taxon>
    </lineage>
</organism>
<sequence length="260" mass="30213">MKTLLIPFDFSKASENALKYSVEFAMHEKPILKIYLLHLIDEHTNEDDAYKKLKSIINEYDKPEYPEIEPLVKRGRLTTLALALRQELQIDLVIVGTRGTEVFRKDMTSNTSKFIREVDMPVLVIPEKSQGFNLRNIVLTTGEEKIPDRNVLFTLLEIARRFNAKVNLLTIGRDKKMMGDSEYDEFNEKTIEYFLEMFYSHHTFIANEDIVEGINQYLEKQHIDMLAIMPKTHLAKDKASQGKLTNILTIYSEKPLLILD</sequence>
<evidence type="ECO:0000256" key="1">
    <source>
        <dbReference type="ARBA" id="ARBA00008791"/>
    </source>
</evidence>
<dbReference type="EMBL" id="DPMF01000006">
    <property type="protein sequence ID" value="HCV79479.1"/>
    <property type="molecule type" value="Genomic_DNA"/>
</dbReference>
<dbReference type="Proteomes" id="UP000264330">
    <property type="component" value="Unassembled WGS sequence"/>
</dbReference>